<name>A0A437MS23_9SPHI</name>
<evidence type="ECO:0008006" key="3">
    <source>
        <dbReference type="Google" id="ProtNLM"/>
    </source>
</evidence>
<protein>
    <recommendedName>
        <fullName evidence="3">Alkaline phosphatase</fullName>
    </recommendedName>
</protein>
<dbReference type="SUPFAM" id="SSF51695">
    <property type="entry name" value="PLC-like phosphodiesterases"/>
    <property type="match status" value="1"/>
</dbReference>
<dbReference type="RefSeq" id="WP_127705633.1">
    <property type="nucleotide sequence ID" value="NZ_SACK01000005.1"/>
</dbReference>
<dbReference type="AlphaFoldDB" id="A0A437MS23"/>
<dbReference type="OrthoDB" id="9794455at2"/>
<accession>A0A437MS23</accession>
<dbReference type="Gene3D" id="3.20.20.190">
    <property type="entry name" value="Phosphatidylinositol (PI) phosphodiesterase"/>
    <property type="match status" value="1"/>
</dbReference>
<sequence>MFKQYLHWLFTRVLTLVIISFCIVCKAICQDTSFPQGFAHNDYLHKRPLNEALENGFTHIEADVHLLNGKLIIAHYFPYFKSQRTLEKVYLKPLAAYLLRDSQKVAHAGASSIVLMIDIKTNAAKTYEALKPVLKKYENILTSYHSGVIKLAPVTIVLSGHKPLNIILNEDSRLVFADIELDKIEKFENQPNVFLMASCKYSKFLSWRGNGPVPVTEDIKLREYIKMAHERNEKVRLYAAPENQKVWSYLLSIGVDLINADNLVNLRKFLFHNQFQFALNRNER</sequence>
<proteinExistence type="predicted"/>
<evidence type="ECO:0000313" key="1">
    <source>
        <dbReference type="EMBL" id="RVU00424.1"/>
    </source>
</evidence>
<organism evidence="1 2">
    <name type="scientific">Mucilaginibacter limnophilus</name>
    <dbReference type="NCBI Taxonomy" id="1932778"/>
    <lineage>
        <taxon>Bacteria</taxon>
        <taxon>Pseudomonadati</taxon>
        <taxon>Bacteroidota</taxon>
        <taxon>Sphingobacteriia</taxon>
        <taxon>Sphingobacteriales</taxon>
        <taxon>Sphingobacteriaceae</taxon>
        <taxon>Mucilaginibacter</taxon>
    </lineage>
</organism>
<evidence type="ECO:0000313" key="2">
    <source>
        <dbReference type="Proteomes" id="UP000282759"/>
    </source>
</evidence>
<gene>
    <name evidence="1" type="ORF">EOD41_13175</name>
</gene>
<dbReference type="InterPro" id="IPR017946">
    <property type="entry name" value="PLC-like_Pdiesterase_TIM-brl"/>
</dbReference>
<dbReference type="Proteomes" id="UP000282759">
    <property type="component" value="Unassembled WGS sequence"/>
</dbReference>
<dbReference type="EMBL" id="SACK01000005">
    <property type="protein sequence ID" value="RVU00424.1"/>
    <property type="molecule type" value="Genomic_DNA"/>
</dbReference>
<comment type="caution">
    <text evidence="1">The sequence shown here is derived from an EMBL/GenBank/DDBJ whole genome shotgun (WGS) entry which is preliminary data.</text>
</comment>
<keyword evidence="2" id="KW-1185">Reference proteome</keyword>
<dbReference type="GO" id="GO:0008081">
    <property type="term" value="F:phosphoric diester hydrolase activity"/>
    <property type="evidence" value="ECO:0007669"/>
    <property type="project" value="InterPro"/>
</dbReference>
<reference evidence="1 2" key="1">
    <citation type="submission" date="2019-01" db="EMBL/GenBank/DDBJ databases">
        <authorList>
            <person name="Chen W.-M."/>
        </authorList>
    </citation>
    <scope>NUCLEOTIDE SEQUENCE [LARGE SCALE GENOMIC DNA]</scope>
    <source>
        <strain evidence="1 2">YBJ-36</strain>
    </source>
</reference>
<dbReference type="GO" id="GO:0006629">
    <property type="term" value="P:lipid metabolic process"/>
    <property type="evidence" value="ECO:0007669"/>
    <property type="project" value="InterPro"/>
</dbReference>